<accession>A0A1R4J377</accession>
<comment type="function">
    <text evidence="3">Nucleotide-binding protein.</text>
</comment>
<dbReference type="Gene3D" id="3.30.70.860">
    <property type="match status" value="1"/>
</dbReference>
<evidence type="ECO:0000256" key="2">
    <source>
        <dbReference type="ARBA" id="ARBA00093450"/>
    </source>
</evidence>
<evidence type="ECO:0000256" key="1">
    <source>
        <dbReference type="ARBA" id="ARBA00022741"/>
    </source>
</evidence>
<evidence type="ECO:0000256" key="3">
    <source>
        <dbReference type="HAMAP-Rule" id="MF_00632"/>
    </source>
</evidence>
<dbReference type="InterPro" id="IPR007551">
    <property type="entry name" value="YajQ/Smlt4090-like"/>
</dbReference>
<keyword evidence="1 3" id="KW-0547">Nucleotide-binding</keyword>
<dbReference type="AlphaFoldDB" id="A0A1R4J377"/>
<dbReference type="GO" id="GO:0005829">
    <property type="term" value="C:cytosol"/>
    <property type="evidence" value="ECO:0007669"/>
    <property type="project" value="TreeGrafter"/>
</dbReference>
<dbReference type="PANTHER" id="PTHR30476:SF0">
    <property type="entry name" value="UPF0234 PROTEIN YAJQ"/>
    <property type="match status" value="1"/>
</dbReference>
<sequence length="164" mass="18483">MAADSSFDIVSKVDRQEVDNALGQAAREVSQRFDFKNTESTIKWSGEETIEIESSGEERAKAVLDVFQSKLVKRGVSLRALETGEPRISGKMWKITCSTKQGISQENAKKISKLIRDEGPKGVKAQIQGDELRISSKKRDDLQAVQHLVKEQDYDFAVQFTNYR</sequence>
<dbReference type="Pfam" id="PF04461">
    <property type="entry name" value="YajQ"/>
    <property type="match status" value="1"/>
</dbReference>
<dbReference type="SUPFAM" id="SSF89963">
    <property type="entry name" value="YajQ-like"/>
    <property type="match status" value="2"/>
</dbReference>
<dbReference type="GO" id="GO:0000166">
    <property type="term" value="F:nucleotide binding"/>
    <property type="evidence" value="ECO:0007669"/>
    <property type="project" value="UniProtKB-UniRule"/>
</dbReference>
<protein>
    <recommendedName>
        <fullName evidence="3">Nucleotide-binding protein FM114_05315</fullName>
    </recommendedName>
</protein>
<comment type="similarity">
    <text evidence="2 3">Belongs to the YajQ family.</text>
</comment>
<evidence type="ECO:0000313" key="4">
    <source>
        <dbReference type="EMBL" id="SJN26550.1"/>
    </source>
</evidence>
<organism evidence="4 5">
    <name type="scientific">Luteococcus japonicus LSP_Lj1</name>
    <dbReference type="NCBI Taxonomy" id="1255658"/>
    <lineage>
        <taxon>Bacteria</taxon>
        <taxon>Bacillati</taxon>
        <taxon>Actinomycetota</taxon>
        <taxon>Actinomycetes</taxon>
        <taxon>Propionibacteriales</taxon>
        <taxon>Propionibacteriaceae</taxon>
        <taxon>Luteococcus</taxon>
    </lineage>
</organism>
<proteinExistence type="inferred from homology"/>
<dbReference type="NCBIfam" id="NF003819">
    <property type="entry name" value="PRK05412.1"/>
    <property type="match status" value="1"/>
</dbReference>
<dbReference type="InterPro" id="IPR035570">
    <property type="entry name" value="UPF0234_N"/>
</dbReference>
<dbReference type="EMBL" id="FUKQ01000018">
    <property type="protein sequence ID" value="SJN26550.1"/>
    <property type="molecule type" value="Genomic_DNA"/>
</dbReference>
<dbReference type="Proteomes" id="UP000188342">
    <property type="component" value="Unassembled WGS sequence"/>
</dbReference>
<name>A0A1R4J377_9ACTN</name>
<dbReference type="RefSeq" id="WP_094764134.1">
    <property type="nucleotide sequence ID" value="NZ_FUKQ01000018.1"/>
</dbReference>
<dbReference type="Gene3D" id="3.30.70.990">
    <property type="entry name" value="YajQ-like, domain 2"/>
    <property type="match status" value="1"/>
</dbReference>
<dbReference type="InterPro" id="IPR036183">
    <property type="entry name" value="YajQ-like_sf"/>
</dbReference>
<dbReference type="HAMAP" id="MF_00632">
    <property type="entry name" value="UPF0234"/>
    <property type="match status" value="1"/>
</dbReference>
<dbReference type="STRING" id="1255658.FM114_05315"/>
<dbReference type="OrthoDB" id="9801447at2"/>
<gene>
    <name evidence="4" type="ORF">FM114_05315</name>
</gene>
<dbReference type="CDD" id="cd11740">
    <property type="entry name" value="YajQ_like"/>
    <property type="match status" value="1"/>
</dbReference>
<dbReference type="FunFam" id="3.30.70.860:FF:000004">
    <property type="entry name" value="UPF0234 protein AWC22_11905"/>
    <property type="match status" value="1"/>
</dbReference>
<dbReference type="InterPro" id="IPR035571">
    <property type="entry name" value="UPF0234-like_C"/>
</dbReference>
<reference evidence="4 5" key="1">
    <citation type="submission" date="2017-02" db="EMBL/GenBank/DDBJ databases">
        <authorList>
            <person name="Peterson S.W."/>
        </authorList>
    </citation>
    <scope>NUCLEOTIDE SEQUENCE [LARGE SCALE GENOMIC DNA]</scope>
    <source>
        <strain evidence="4 5">LSP_Lj1</strain>
    </source>
</reference>
<evidence type="ECO:0000313" key="5">
    <source>
        <dbReference type="Proteomes" id="UP000188342"/>
    </source>
</evidence>
<dbReference type="PANTHER" id="PTHR30476">
    <property type="entry name" value="UPF0234 PROTEIN YAJQ"/>
    <property type="match status" value="1"/>
</dbReference>
<keyword evidence="5" id="KW-1185">Reference proteome</keyword>